<proteinExistence type="predicted"/>
<reference evidence="1" key="1">
    <citation type="submission" date="2014-09" db="EMBL/GenBank/DDBJ databases">
        <authorList>
            <person name="Magalhaes I.L.F."/>
            <person name="Oliveira U."/>
            <person name="Santos F.R."/>
            <person name="Vidigal T.H.D.A."/>
            <person name="Brescovit A.D."/>
            <person name="Santos A.J."/>
        </authorList>
    </citation>
    <scope>NUCLEOTIDE SEQUENCE</scope>
    <source>
        <tissue evidence="1">Shoot tissue taken approximately 20 cm above the soil surface</tissue>
    </source>
</reference>
<protein>
    <submittedName>
        <fullName evidence="1">Uncharacterized protein</fullName>
    </submittedName>
</protein>
<evidence type="ECO:0000313" key="1">
    <source>
        <dbReference type="EMBL" id="JAE02604.1"/>
    </source>
</evidence>
<dbReference type="EMBL" id="GBRH01195292">
    <property type="protein sequence ID" value="JAE02604.1"/>
    <property type="molecule type" value="Transcribed_RNA"/>
</dbReference>
<organism evidence="1">
    <name type="scientific">Arundo donax</name>
    <name type="common">Giant reed</name>
    <name type="synonym">Donax arundinaceus</name>
    <dbReference type="NCBI Taxonomy" id="35708"/>
    <lineage>
        <taxon>Eukaryota</taxon>
        <taxon>Viridiplantae</taxon>
        <taxon>Streptophyta</taxon>
        <taxon>Embryophyta</taxon>
        <taxon>Tracheophyta</taxon>
        <taxon>Spermatophyta</taxon>
        <taxon>Magnoliopsida</taxon>
        <taxon>Liliopsida</taxon>
        <taxon>Poales</taxon>
        <taxon>Poaceae</taxon>
        <taxon>PACMAD clade</taxon>
        <taxon>Arundinoideae</taxon>
        <taxon>Arundineae</taxon>
        <taxon>Arundo</taxon>
    </lineage>
</organism>
<reference evidence="1" key="2">
    <citation type="journal article" date="2015" name="Data Brief">
        <title>Shoot transcriptome of the giant reed, Arundo donax.</title>
        <authorList>
            <person name="Barrero R.A."/>
            <person name="Guerrero F.D."/>
            <person name="Moolhuijzen P."/>
            <person name="Goolsby J.A."/>
            <person name="Tidwell J."/>
            <person name="Bellgard S.E."/>
            <person name="Bellgard M.I."/>
        </authorList>
    </citation>
    <scope>NUCLEOTIDE SEQUENCE</scope>
    <source>
        <tissue evidence="1">Shoot tissue taken approximately 20 cm above the soil surface</tissue>
    </source>
</reference>
<name>A0A0A9EUG2_ARUDO</name>
<accession>A0A0A9EUG2</accession>
<dbReference type="AlphaFoldDB" id="A0A0A9EUG2"/>
<sequence>MTSSIARHRQHQQQSFHLLQSFVPMTAQDDSVMATVVHFIVVVLAPKLLAEHQGNIVVGRCLKGDAATARLPEAKLLTPSAFKGGNCQRSLRLLY</sequence>